<dbReference type="Pfam" id="PF07727">
    <property type="entry name" value="RVT_2"/>
    <property type="match status" value="1"/>
</dbReference>
<evidence type="ECO:0000259" key="6">
    <source>
        <dbReference type="PROSITE" id="PS50158"/>
    </source>
</evidence>
<dbReference type="Gene3D" id="3.30.420.10">
    <property type="entry name" value="Ribonuclease H-like superfamily/Ribonuclease H"/>
    <property type="match status" value="1"/>
</dbReference>
<dbReference type="SUPFAM" id="SSF57756">
    <property type="entry name" value="Retrovirus zinc finger-like domains"/>
    <property type="match status" value="1"/>
</dbReference>
<comment type="caution">
    <text evidence="8">The sequence shown here is derived from an EMBL/GenBank/DDBJ whole genome shotgun (WGS) entry which is preliminary data.</text>
</comment>
<evidence type="ECO:0000256" key="1">
    <source>
        <dbReference type="ARBA" id="ARBA00022670"/>
    </source>
</evidence>
<organism evidence="8 9">
    <name type="scientific">Hibiscus sabdariffa</name>
    <name type="common">roselle</name>
    <dbReference type="NCBI Taxonomy" id="183260"/>
    <lineage>
        <taxon>Eukaryota</taxon>
        <taxon>Viridiplantae</taxon>
        <taxon>Streptophyta</taxon>
        <taxon>Embryophyta</taxon>
        <taxon>Tracheophyta</taxon>
        <taxon>Spermatophyta</taxon>
        <taxon>Magnoliopsida</taxon>
        <taxon>eudicotyledons</taxon>
        <taxon>Gunneridae</taxon>
        <taxon>Pentapetalae</taxon>
        <taxon>rosids</taxon>
        <taxon>malvids</taxon>
        <taxon>Malvales</taxon>
        <taxon>Malvaceae</taxon>
        <taxon>Malvoideae</taxon>
        <taxon>Hibiscus</taxon>
    </lineage>
</organism>
<dbReference type="InterPro" id="IPR001584">
    <property type="entry name" value="Integrase_cat-core"/>
</dbReference>
<keyword evidence="5" id="KW-0863">Zinc-finger</keyword>
<keyword evidence="4" id="KW-0378">Hydrolase</keyword>
<dbReference type="PROSITE" id="PS50994">
    <property type="entry name" value="INTEGRASE"/>
    <property type="match status" value="1"/>
</dbReference>
<reference evidence="8 9" key="1">
    <citation type="journal article" date="2024" name="G3 (Bethesda)">
        <title>Genome assembly of Hibiscus sabdariffa L. provides insights into metabolisms of medicinal natural products.</title>
        <authorList>
            <person name="Kim T."/>
        </authorList>
    </citation>
    <scope>NUCLEOTIDE SEQUENCE [LARGE SCALE GENOMIC DNA]</scope>
    <source>
        <strain evidence="8">TK-2024</strain>
        <tissue evidence="8">Old leaves</tissue>
    </source>
</reference>
<dbReference type="InterPro" id="IPR054722">
    <property type="entry name" value="PolX-like_BBD"/>
</dbReference>
<proteinExistence type="predicted"/>
<dbReference type="PANTHER" id="PTHR42648">
    <property type="entry name" value="TRANSPOSASE, PUTATIVE-RELATED"/>
    <property type="match status" value="1"/>
</dbReference>
<gene>
    <name evidence="8" type="ORF">V6N12_042367</name>
</gene>
<dbReference type="InterPro" id="IPR025724">
    <property type="entry name" value="GAG-pre-integrase_dom"/>
</dbReference>
<dbReference type="EMBL" id="JBBPBM010000015">
    <property type="protein sequence ID" value="KAK8559082.1"/>
    <property type="molecule type" value="Genomic_DNA"/>
</dbReference>
<keyword evidence="2" id="KW-0479">Metal-binding</keyword>
<evidence type="ECO:0000256" key="2">
    <source>
        <dbReference type="ARBA" id="ARBA00022723"/>
    </source>
</evidence>
<keyword evidence="1" id="KW-0645">Protease</keyword>
<dbReference type="Pfam" id="PF13976">
    <property type="entry name" value="gag_pre-integrs"/>
    <property type="match status" value="1"/>
</dbReference>
<keyword evidence="3" id="KW-0064">Aspartyl protease</keyword>
<evidence type="ECO:0000313" key="9">
    <source>
        <dbReference type="Proteomes" id="UP001472677"/>
    </source>
</evidence>
<dbReference type="SUPFAM" id="SSF53098">
    <property type="entry name" value="Ribonuclease H-like"/>
    <property type="match status" value="1"/>
</dbReference>
<dbReference type="SMART" id="SM00343">
    <property type="entry name" value="ZnF_C2HC"/>
    <property type="match status" value="1"/>
</dbReference>
<feature type="domain" description="CCHC-type" evidence="6">
    <location>
        <begin position="282"/>
        <end position="297"/>
    </location>
</feature>
<dbReference type="PANTHER" id="PTHR42648:SF27">
    <property type="entry name" value="RNA-DIRECTED DNA POLYMERASE"/>
    <property type="match status" value="1"/>
</dbReference>
<dbReference type="Pfam" id="PF22936">
    <property type="entry name" value="Pol_BBD"/>
    <property type="match status" value="1"/>
</dbReference>
<evidence type="ECO:0000259" key="7">
    <source>
        <dbReference type="PROSITE" id="PS50994"/>
    </source>
</evidence>
<dbReference type="InterPro" id="IPR001878">
    <property type="entry name" value="Znf_CCHC"/>
</dbReference>
<dbReference type="InterPro" id="IPR036397">
    <property type="entry name" value="RNaseH_sf"/>
</dbReference>
<dbReference type="Proteomes" id="UP001472677">
    <property type="component" value="Unassembled WGS sequence"/>
</dbReference>
<sequence length="943" mass="106922">MLLLCQRLRQGISDVVIYVYLAYFHISSIYDLSYEMEAPKNVFGSLMRSGFLCLRNGSIVVTIELHSIRYAWKEYVIEEPVPDEPAANAPRDDKDKFKKHMDDMVDVGCLMLATMDSELQKQHENMVAYEMIQNLKEIYEGQARQERYGTSKALFQCKMTEGTPVGAHVIKMMGYVQTLEKLGFPLKNELATDLILQSLPGSFKPFVLNFNMNEINKTLPQLLGMLRTAESDMKKDGSKSILLVREAKGKGKKLAKSKGSGKTKAKGKNVLKPKGAISKDGKCFHCNKSDHWKRNCPVYLEEVKKAKAVGASVSGIYVIDVNMSTSSSWVLDTGCDSHICTSVQGLHMRRNLAKGDVDLRVGNGARVSALAVGTYVLSLPSGLVLNLENCYFVPSLTKNIISVSCLDKIGFEIIIKNNCCSFYLNNLFYGSAQLINGLYILNQENEIFNINTKRTKTNESNQTYLWHCRLGHISERRISKLHKDGLLDPFVFEQMDVCESCLLGKMTKAPFNGKGERASDLLGLIHSDVCGPMNTQARGGFHYFITFTDDFSRYGYIYLMRHKSEALEKFKEFRNEVHNQHGKSIKALRSDRGGEYLSHEFDELLKECGIVSQLTPPGTPQWNGVSERRNRTLLDMVRSMMSHSDLPISFWGHALETATFTLNRVPSKSVQKTPHEMWTGKRPSMSFMKIWGCKAYVKHQMSTKLEPKSHKYHDEPKTYQEAVSSPDSKKWLEAMRSEMDSMSDNQVWTLVEPPEGIKPIGCKWVFKKKTDMDGNVQTYKGRLVANDYRQIHGIDYDETFSPVAMFKSILILLAIAAFHDYEIWQMDVKTAFLNGKLEEDVYMTQTEGFVTLENAGKVCKLQRSIYGLKQASQSWNLHFNDAIKEFGFIRNEDEPCVYKKFSGSIVSFLILYVDDILIIGNDIPTLQSVKAWLSSCFSMKDLG</sequence>
<accession>A0ABR2EEK4</accession>
<dbReference type="InterPro" id="IPR013103">
    <property type="entry name" value="RVT_2"/>
</dbReference>
<dbReference type="Pfam" id="PF00665">
    <property type="entry name" value="rve"/>
    <property type="match status" value="1"/>
</dbReference>
<feature type="domain" description="Integrase catalytic" evidence="7">
    <location>
        <begin position="506"/>
        <end position="682"/>
    </location>
</feature>
<keyword evidence="9" id="KW-1185">Reference proteome</keyword>
<dbReference type="Pfam" id="PF14223">
    <property type="entry name" value="Retrotran_gag_2"/>
    <property type="match status" value="1"/>
</dbReference>
<dbReference type="InterPro" id="IPR036875">
    <property type="entry name" value="Znf_CCHC_sf"/>
</dbReference>
<dbReference type="SUPFAM" id="SSF56672">
    <property type="entry name" value="DNA/RNA polymerases"/>
    <property type="match status" value="1"/>
</dbReference>
<dbReference type="InterPro" id="IPR012337">
    <property type="entry name" value="RNaseH-like_sf"/>
</dbReference>
<dbReference type="InterPro" id="IPR043502">
    <property type="entry name" value="DNA/RNA_pol_sf"/>
</dbReference>
<protein>
    <submittedName>
        <fullName evidence="8">Uncharacterized protein</fullName>
    </submittedName>
</protein>
<name>A0ABR2EEK4_9ROSI</name>
<evidence type="ECO:0000256" key="5">
    <source>
        <dbReference type="PROSITE-ProRule" id="PRU00047"/>
    </source>
</evidence>
<dbReference type="InterPro" id="IPR039537">
    <property type="entry name" value="Retrotran_Ty1/copia-like"/>
</dbReference>
<evidence type="ECO:0000256" key="4">
    <source>
        <dbReference type="ARBA" id="ARBA00022801"/>
    </source>
</evidence>
<evidence type="ECO:0000313" key="8">
    <source>
        <dbReference type="EMBL" id="KAK8559082.1"/>
    </source>
</evidence>
<dbReference type="PROSITE" id="PS50158">
    <property type="entry name" value="ZF_CCHC"/>
    <property type="match status" value="1"/>
</dbReference>
<evidence type="ECO:0000256" key="3">
    <source>
        <dbReference type="ARBA" id="ARBA00022750"/>
    </source>
</evidence>
<keyword evidence="5" id="KW-0862">Zinc</keyword>